<dbReference type="EMBL" id="JBHRVU010000004">
    <property type="protein sequence ID" value="MFC3442275.1"/>
    <property type="molecule type" value="Genomic_DNA"/>
</dbReference>
<comment type="caution">
    <text evidence="2">The sequence shown here is derived from an EMBL/GenBank/DDBJ whole genome shotgun (WGS) entry which is preliminary data.</text>
</comment>
<sequence>MPRKSQRRSRRRRQPWWFMPVVMTGLGAAAVALSAAMMTIIE</sequence>
<reference evidence="3" key="1">
    <citation type="journal article" date="2019" name="Int. J. Syst. Evol. Microbiol.">
        <title>The Global Catalogue of Microorganisms (GCM) 10K type strain sequencing project: providing services to taxonomists for standard genome sequencing and annotation.</title>
        <authorList>
            <consortium name="The Broad Institute Genomics Platform"/>
            <consortium name="The Broad Institute Genome Sequencing Center for Infectious Disease"/>
            <person name="Wu L."/>
            <person name="Ma J."/>
        </authorList>
    </citation>
    <scope>NUCLEOTIDE SEQUENCE [LARGE SCALE GENOMIC DNA]</scope>
    <source>
        <strain evidence="3">CCM 7491</strain>
    </source>
</reference>
<evidence type="ECO:0000313" key="2">
    <source>
        <dbReference type="EMBL" id="MFC3442275.1"/>
    </source>
</evidence>
<name>A0ABV7NG37_9SPHN</name>
<keyword evidence="1" id="KW-1133">Transmembrane helix</keyword>
<protein>
    <submittedName>
        <fullName evidence="2">Uncharacterized protein</fullName>
    </submittedName>
</protein>
<proteinExistence type="predicted"/>
<accession>A0ABV7NG37</accession>
<evidence type="ECO:0000313" key="3">
    <source>
        <dbReference type="Proteomes" id="UP001595681"/>
    </source>
</evidence>
<gene>
    <name evidence="2" type="ORF">ACFOKF_13955</name>
</gene>
<keyword evidence="1" id="KW-0472">Membrane</keyword>
<dbReference type="Proteomes" id="UP001595681">
    <property type="component" value="Unassembled WGS sequence"/>
</dbReference>
<feature type="transmembrane region" description="Helical" evidence="1">
    <location>
        <begin position="21"/>
        <end position="41"/>
    </location>
</feature>
<dbReference type="RefSeq" id="WP_256215045.1">
    <property type="nucleotide sequence ID" value="NZ_JBHRVU010000004.1"/>
</dbReference>
<organism evidence="2 3">
    <name type="scientific">Sphingobium rhizovicinum</name>
    <dbReference type="NCBI Taxonomy" id="432308"/>
    <lineage>
        <taxon>Bacteria</taxon>
        <taxon>Pseudomonadati</taxon>
        <taxon>Pseudomonadota</taxon>
        <taxon>Alphaproteobacteria</taxon>
        <taxon>Sphingomonadales</taxon>
        <taxon>Sphingomonadaceae</taxon>
        <taxon>Sphingobium</taxon>
    </lineage>
</organism>
<keyword evidence="1" id="KW-0812">Transmembrane</keyword>
<keyword evidence="3" id="KW-1185">Reference proteome</keyword>
<evidence type="ECO:0000256" key="1">
    <source>
        <dbReference type="SAM" id="Phobius"/>
    </source>
</evidence>